<gene>
    <name evidence="2" type="ORF">ANI02nite_32690</name>
</gene>
<protein>
    <recommendedName>
        <fullName evidence="4">DUF2946 domain-containing protein</fullName>
    </recommendedName>
</protein>
<dbReference type="Proteomes" id="UP000321635">
    <property type="component" value="Unassembled WGS sequence"/>
</dbReference>
<keyword evidence="3" id="KW-1185">Reference proteome</keyword>
<sequence length="133" mass="14500">MVLVTLLGLFGQLALQSLAHLDEMPRTTLERLTGFQIGPKAVHHDMHMTMPGMSMAMDRHHTAPDHQHSHHDDGACFLCPLLHLPGIVLTTSLIVMVVAVRVVCTRYILPPAQAPPYGHGIRLPPPTGPPMTA</sequence>
<keyword evidence="1" id="KW-1133">Transmembrane helix</keyword>
<dbReference type="InterPro" id="IPR021333">
    <property type="entry name" value="DUF2946"/>
</dbReference>
<keyword evidence="1" id="KW-0472">Membrane</keyword>
<dbReference type="Pfam" id="PF11162">
    <property type="entry name" value="DUF2946"/>
    <property type="match status" value="1"/>
</dbReference>
<keyword evidence="1" id="KW-0812">Transmembrane</keyword>
<evidence type="ECO:0000313" key="2">
    <source>
        <dbReference type="EMBL" id="GEN61385.1"/>
    </source>
</evidence>
<dbReference type="EMBL" id="BJYF01000034">
    <property type="protein sequence ID" value="GEN61385.1"/>
    <property type="molecule type" value="Genomic_DNA"/>
</dbReference>
<proteinExistence type="predicted"/>
<evidence type="ECO:0008006" key="4">
    <source>
        <dbReference type="Google" id="ProtNLM"/>
    </source>
</evidence>
<comment type="caution">
    <text evidence="2">The sequence shown here is derived from an EMBL/GenBank/DDBJ whole genome shotgun (WGS) entry which is preliminary data.</text>
</comment>
<dbReference type="STRING" id="1120919.GCA_000429165_03448"/>
<accession>A0A511XEQ6</accession>
<evidence type="ECO:0000313" key="3">
    <source>
        <dbReference type="Proteomes" id="UP000321635"/>
    </source>
</evidence>
<feature type="transmembrane region" description="Helical" evidence="1">
    <location>
        <begin position="87"/>
        <end position="109"/>
    </location>
</feature>
<dbReference type="AlphaFoldDB" id="A0A511XEQ6"/>
<reference evidence="2 3" key="1">
    <citation type="submission" date="2019-07" db="EMBL/GenBank/DDBJ databases">
        <title>Whole genome shotgun sequence of Acetobacter nitrogenifigens NBRC 105050.</title>
        <authorList>
            <person name="Hosoyama A."/>
            <person name="Uohara A."/>
            <person name="Ohji S."/>
            <person name="Ichikawa N."/>
        </authorList>
    </citation>
    <scope>NUCLEOTIDE SEQUENCE [LARGE SCALE GENOMIC DNA]</scope>
    <source>
        <strain evidence="2 3">NBRC 105050</strain>
    </source>
</reference>
<name>A0A511XEQ6_9PROT</name>
<organism evidence="2 3">
    <name type="scientific">Acetobacter nitrogenifigens DSM 23921 = NBRC 105050</name>
    <dbReference type="NCBI Taxonomy" id="1120919"/>
    <lineage>
        <taxon>Bacteria</taxon>
        <taxon>Pseudomonadati</taxon>
        <taxon>Pseudomonadota</taxon>
        <taxon>Alphaproteobacteria</taxon>
        <taxon>Acetobacterales</taxon>
        <taxon>Acetobacteraceae</taxon>
        <taxon>Acetobacter</taxon>
    </lineage>
</organism>
<evidence type="ECO:0000256" key="1">
    <source>
        <dbReference type="SAM" id="Phobius"/>
    </source>
</evidence>